<keyword evidence="3" id="KW-0233">DNA recombination</keyword>
<protein>
    <submittedName>
        <fullName evidence="5">Site-specific recombinase XerD</fullName>
    </submittedName>
</protein>
<evidence type="ECO:0000313" key="5">
    <source>
        <dbReference type="EMBL" id="SCX75909.1"/>
    </source>
</evidence>
<reference evidence="5 6" key="1">
    <citation type="submission" date="2016-10" db="EMBL/GenBank/DDBJ databases">
        <authorList>
            <person name="de Groot N.N."/>
        </authorList>
    </citation>
    <scope>NUCLEOTIDE SEQUENCE [LARGE SCALE GENOMIC DNA]</scope>
    <source>
        <strain evidence="5 6">AA1</strain>
    </source>
</reference>
<name>A0A1G5ADH6_9BACT</name>
<keyword evidence="6" id="KW-1185">Reference proteome</keyword>
<evidence type="ECO:0000256" key="1">
    <source>
        <dbReference type="ARBA" id="ARBA00008857"/>
    </source>
</evidence>
<dbReference type="EMBL" id="FMUX01000001">
    <property type="protein sequence ID" value="SCX75909.1"/>
    <property type="molecule type" value="Genomic_DNA"/>
</dbReference>
<sequence>MPTASYLLQKPSGYYFRYQLPSDIKPIVNQSELRYSLRTRSIGLARSKARLLAGTLQSTIRNIRGGHMAELTDTQIADIIRNHIKQTLEADEHQRIMMAPADYDEGYHRDHTKTLGMVQEITKGHLAVNDRTWVEKSVDGLLNDSGVTIDKSSMEYRKLCREYLKADTHIWEVIQKRHQGDYSDDPTTIPTPPLTVPTPPEDTAPGMLLSELALLYYEEGKREDSWTDKTLDEVSSDIALNIRIIGDIPINTFDHSVANRLKDALLKLPPNINKKPKLKALPIKEILAMEHPEARSTRTVNKGIQRMGMVLKYGVRHGYVEKNYMEGLSLKPKGRKKDKREVFNTADLQAIFGSAKYRNDTFRNAFNFWMPPLALYTGARITELAQLHLEDVKQVDGIWCIDINDDPDDKRLKTQAAKRLVPLHPFLIDDLGIIQRVETMKAQGHHRLFPDINRSRDGYGQTVSKWFGYYRKTIGITGRDKVFHSFRHTVISKLAHNSVDEHIIKAIAGHAENTVTYSVYVKDYPVKRMYEAIVESLRYDVDLDHLKASKYAGTVPSKG</sequence>
<organism evidence="5 6">
    <name type="scientific">Desulfoluna spongiiphila</name>
    <dbReference type="NCBI Taxonomy" id="419481"/>
    <lineage>
        <taxon>Bacteria</taxon>
        <taxon>Pseudomonadati</taxon>
        <taxon>Thermodesulfobacteriota</taxon>
        <taxon>Desulfobacteria</taxon>
        <taxon>Desulfobacterales</taxon>
        <taxon>Desulfolunaceae</taxon>
        <taxon>Desulfoluna</taxon>
    </lineage>
</organism>
<feature type="domain" description="Tyr recombinase" evidence="4">
    <location>
        <begin position="338"/>
        <end position="534"/>
    </location>
</feature>
<evidence type="ECO:0000256" key="2">
    <source>
        <dbReference type="ARBA" id="ARBA00023125"/>
    </source>
</evidence>
<dbReference type="STRING" id="419481.SAMN05216233_10175"/>
<dbReference type="InterPro" id="IPR013762">
    <property type="entry name" value="Integrase-like_cat_sf"/>
</dbReference>
<dbReference type="CDD" id="cd01184">
    <property type="entry name" value="INT_C_like_1"/>
    <property type="match status" value="1"/>
</dbReference>
<dbReference type="InterPro" id="IPR010998">
    <property type="entry name" value="Integrase_recombinase_N"/>
</dbReference>
<accession>A0A1G5ADH6</accession>
<dbReference type="GO" id="GO:0015074">
    <property type="term" value="P:DNA integration"/>
    <property type="evidence" value="ECO:0007669"/>
    <property type="project" value="InterPro"/>
</dbReference>
<dbReference type="Proteomes" id="UP000198870">
    <property type="component" value="Unassembled WGS sequence"/>
</dbReference>
<dbReference type="PANTHER" id="PTHR30349:SF41">
    <property type="entry name" value="INTEGRASE_RECOMBINASE PROTEIN MJ0367-RELATED"/>
    <property type="match status" value="1"/>
</dbReference>
<dbReference type="PANTHER" id="PTHR30349">
    <property type="entry name" value="PHAGE INTEGRASE-RELATED"/>
    <property type="match status" value="1"/>
</dbReference>
<dbReference type="SUPFAM" id="SSF56349">
    <property type="entry name" value="DNA breaking-rejoining enzymes"/>
    <property type="match status" value="1"/>
</dbReference>
<dbReference type="InterPro" id="IPR046668">
    <property type="entry name" value="DUF6538"/>
</dbReference>
<proteinExistence type="inferred from homology"/>
<dbReference type="GO" id="GO:0003677">
    <property type="term" value="F:DNA binding"/>
    <property type="evidence" value="ECO:0007669"/>
    <property type="project" value="UniProtKB-KW"/>
</dbReference>
<gene>
    <name evidence="5" type="ORF">SAMN05216233_10175</name>
</gene>
<evidence type="ECO:0000313" key="6">
    <source>
        <dbReference type="Proteomes" id="UP000198870"/>
    </source>
</evidence>
<dbReference type="Gene3D" id="1.10.443.10">
    <property type="entry name" value="Intergrase catalytic core"/>
    <property type="match status" value="1"/>
</dbReference>
<dbReference type="Pfam" id="PF00589">
    <property type="entry name" value="Phage_integrase"/>
    <property type="match status" value="1"/>
</dbReference>
<dbReference type="Pfam" id="PF20172">
    <property type="entry name" value="DUF6538"/>
    <property type="match status" value="1"/>
</dbReference>
<dbReference type="GO" id="GO:0006310">
    <property type="term" value="P:DNA recombination"/>
    <property type="evidence" value="ECO:0007669"/>
    <property type="project" value="UniProtKB-KW"/>
</dbReference>
<dbReference type="InterPro" id="IPR050090">
    <property type="entry name" value="Tyrosine_recombinase_XerCD"/>
</dbReference>
<dbReference type="PROSITE" id="PS51898">
    <property type="entry name" value="TYR_RECOMBINASE"/>
    <property type="match status" value="1"/>
</dbReference>
<keyword evidence="2" id="KW-0238">DNA-binding</keyword>
<dbReference type="Gene3D" id="1.10.150.130">
    <property type="match status" value="1"/>
</dbReference>
<dbReference type="InterPro" id="IPR011010">
    <property type="entry name" value="DNA_brk_join_enz"/>
</dbReference>
<evidence type="ECO:0000256" key="3">
    <source>
        <dbReference type="ARBA" id="ARBA00023172"/>
    </source>
</evidence>
<comment type="similarity">
    <text evidence="1">Belongs to the 'phage' integrase family.</text>
</comment>
<dbReference type="AlphaFoldDB" id="A0A1G5ADH6"/>
<dbReference type="InterPro" id="IPR002104">
    <property type="entry name" value="Integrase_catalytic"/>
</dbReference>
<evidence type="ECO:0000259" key="4">
    <source>
        <dbReference type="PROSITE" id="PS51898"/>
    </source>
</evidence>